<proteinExistence type="predicted"/>
<evidence type="ECO:0000313" key="2">
    <source>
        <dbReference type="Proteomes" id="UP000789570"/>
    </source>
</evidence>
<gene>
    <name evidence="1" type="ORF">FCALED_LOCUS2935</name>
</gene>
<reference evidence="1" key="1">
    <citation type="submission" date="2021-06" db="EMBL/GenBank/DDBJ databases">
        <authorList>
            <person name="Kallberg Y."/>
            <person name="Tangrot J."/>
            <person name="Rosling A."/>
        </authorList>
    </citation>
    <scope>NUCLEOTIDE SEQUENCE</scope>
    <source>
        <strain evidence="1">UK204</strain>
    </source>
</reference>
<dbReference type="Proteomes" id="UP000789570">
    <property type="component" value="Unassembled WGS sequence"/>
</dbReference>
<keyword evidence="2" id="KW-1185">Reference proteome</keyword>
<sequence>MCITTSFNNTQDMHSSKNKSTNNLLHIKKTQLSSTINLFKIIFGLISVQIASRTYEPPHEGIVSLSKLHNKIGNIAPSLNGPCFGDGDLWCVENLCEDELCSSESKSYRQGICDAIIKSMKGNVSSSEQEWSSTSLDLGASFSTTRNPFVWRTDFTNNHNKSSSLISNISYGPTRFSVNEYEVFCVSKTDIADVPINSKKFRRGKKRLTLVEKYHTPMDKEGWWECN</sequence>
<organism evidence="1 2">
    <name type="scientific">Funneliformis caledonium</name>
    <dbReference type="NCBI Taxonomy" id="1117310"/>
    <lineage>
        <taxon>Eukaryota</taxon>
        <taxon>Fungi</taxon>
        <taxon>Fungi incertae sedis</taxon>
        <taxon>Mucoromycota</taxon>
        <taxon>Glomeromycotina</taxon>
        <taxon>Glomeromycetes</taxon>
        <taxon>Glomerales</taxon>
        <taxon>Glomeraceae</taxon>
        <taxon>Funneliformis</taxon>
    </lineage>
</organism>
<dbReference type="AlphaFoldDB" id="A0A9N8WIA0"/>
<dbReference type="EMBL" id="CAJVPQ010000485">
    <property type="protein sequence ID" value="CAG8485547.1"/>
    <property type="molecule type" value="Genomic_DNA"/>
</dbReference>
<accession>A0A9N8WIA0</accession>
<protein>
    <submittedName>
        <fullName evidence="1">13165_t:CDS:1</fullName>
    </submittedName>
</protein>
<evidence type="ECO:0000313" key="1">
    <source>
        <dbReference type="EMBL" id="CAG8485547.1"/>
    </source>
</evidence>
<dbReference type="OrthoDB" id="25620at2759"/>
<comment type="caution">
    <text evidence="1">The sequence shown here is derived from an EMBL/GenBank/DDBJ whole genome shotgun (WGS) entry which is preliminary data.</text>
</comment>
<name>A0A9N8WIA0_9GLOM</name>